<dbReference type="CDD" id="cd00037">
    <property type="entry name" value="CLECT"/>
    <property type="match status" value="1"/>
</dbReference>
<keyword evidence="2" id="KW-1185">Reference proteome</keyword>
<proteinExistence type="predicted"/>
<accession>A0A3M7PDX2</accession>
<dbReference type="EMBL" id="REGN01011532">
    <property type="protein sequence ID" value="RMZ97252.1"/>
    <property type="molecule type" value="Genomic_DNA"/>
</dbReference>
<dbReference type="SUPFAM" id="SSF56436">
    <property type="entry name" value="C-type lectin-like"/>
    <property type="match status" value="1"/>
</dbReference>
<feature type="non-terminal residue" evidence="1">
    <location>
        <position position="285"/>
    </location>
</feature>
<sequence length="285" mass="32427">MYDFTFFSTVLLPDTMTQTMQLVFFCQVPRSSHNQRCTASGQCMASAPNTLTCLSGTCQCRNFNNGPTSGTQVYWSVTNKNCLSCPTGYSSGWGSGVYNSPNRITNRCFRIVRSNSYTYDSAQASCQTALILGRRANLITIRNIMELNMIKTQFWQSGYNFVVGSRTSTPLVFTWNFDGSKAVQNTFYCIDQPNNAGSNQFVLVFQSGYCLDDLANTASYNIYLVYLFRKKGEMHNVIELYDNIMSLNETRSTINTNKIEPQNRRYSTATKNCFYVKLREITFFH</sequence>
<dbReference type="InterPro" id="IPR016187">
    <property type="entry name" value="CTDL_fold"/>
</dbReference>
<protein>
    <recommendedName>
        <fullName evidence="3">C-type LECtin</fullName>
    </recommendedName>
</protein>
<comment type="caution">
    <text evidence="1">The sequence shown here is derived from an EMBL/GenBank/DDBJ whole genome shotgun (WGS) entry which is preliminary data.</text>
</comment>
<dbReference type="InterPro" id="IPR016186">
    <property type="entry name" value="C-type_lectin-like/link_sf"/>
</dbReference>
<gene>
    <name evidence="1" type="ORF">BpHYR1_002858</name>
</gene>
<dbReference type="Proteomes" id="UP000276133">
    <property type="component" value="Unassembled WGS sequence"/>
</dbReference>
<organism evidence="1 2">
    <name type="scientific">Brachionus plicatilis</name>
    <name type="common">Marine rotifer</name>
    <name type="synonym">Brachionus muelleri</name>
    <dbReference type="NCBI Taxonomy" id="10195"/>
    <lineage>
        <taxon>Eukaryota</taxon>
        <taxon>Metazoa</taxon>
        <taxon>Spiralia</taxon>
        <taxon>Gnathifera</taxon>
        <taxon>Rotifera</taxon>
        <taxon>Eurotatoria</taxon>
        <taxon>Monogononta</taxon>
        <taxon>Pseudotrocha</taxon>
        <taxon>Ploima</taxon>
        <taxon>Brachionidae</taxon>
        <taxon>Brachionus</taxon>
    </lineage>
</organism>
<dbReference type="OrthoDB" id="10159329at2759"/>
<dbReference type="AlphaFoldDB" id="A0A3M7PDX2"/>
<evidence type="ECO:0000313" key="2">
    <source>
        <dbReference type="Proteomes" id="UP000276133"/>
    </source>
</evidence>
<evidence type="ECO:0000313" key="1">
    <source>
        <dbReference type="EMBL" id="RMZ97252.1"/>
    </source>
</evidence>
<dbReference type="Gene3D" id="3.10.100.10">
    <property type="entry name" value="Mannose-Binding Protein A, subunit A"/>
    <property type="match status" value="1"/>
</dbReference>
<name>A0A3M7PDX2_BRAPC</name>
<evidence type="ECO:0008006" key="3">
    <source>
        <dbReference type="Google" id="ProtNLM"/>
    </source>
</evidence>
<reference evidence="1 2" key="1">
    <citation type="journal article" date="2018" name="Sci. Rep.">
        <title>Genomic signatures of local adaptation to the degree of environmental predictability in rotifers.</title>
        <authorList>
            <person name="Franch-Gras L."/>
            <person name="Hahn C."/>
            <person name="Garcia-Roger E.M."/>
            <person name="Carmona M.J."/>
            <person name="Serra M."/>
            <person name="Gomez A."/>
        </authorList>
    </citation>
    <scope>NUCLEOTIDE SEQUENCE [LARGE SCALE GENOMIC DNA]</scope>
    <source>
        <strain evidence="1">HYR1</strain>
    </source>
</reference>